<dbReference type="InterPro" id="IPR041712">
    <property type="entry name" value="DHPS-like_MBL-fold"/>
</dbReference>
<name>A0A2Z2MYU9_9EURY</name>
<dbReference type="SUPFAM" id="SSF56281">
    <property type="entry name" value="Metallo-hydrolase/oxidoreductase"/>
    <property type="match status" value="1"/>
</dbReference>
<dbReference type="EMBL" id="CP015103">
    <property type="protein sequence ID" value="ASJ09200.1"/>
    <property type="molecule type" value="Genomic_DNA"/>
</dbReference>
<evidence type="ECO:0000259" key="1">
    <source>
        <dbReference type="SMART" id="SM00849"/>
    </source>
</evidence>
<dbReference type="Pfam" id="PF00753">
    <property type="entry name" value="Lactamase_B"/>
    <property type="match status" value="1"/>
</dbReference>
<accession>A0A2Z2MYU9</accession>
<keyword evidence="3" id="KW-1185">Reference proteome</keyword>
<evidence type="ECO:0000313" key="3">
    <source>
        <dbReference type="Proteomes" id="UP000250125"/>
    </source>
</evidence>
<dbReference type="AlphaFoldDB" id="A0A2Z2MYU9"/>
<dbReference type="Proteomes" id="UP000250125">
    <property type="component" value="Chromosome"/>
</dbReference>
<protein>
    <submittedName>
        <fullName evidence="2">MBL fold metallo-hydrolase</fullName>
    </submittedName>
</protein>
<keyword evidence="2" id="KW-0378">Hydrolase</keyword>
<dbReference type="GO" id="GO:0016787">
    <property type="term" value="F:hydrolase activity"/>
    <property type="evidence" value="ECO:0007669"/>
    <property type="project" value="UniProtKB-KW"/>
</dbReference>
<dbReference type="Gene3D" id="3.60.15.10">
    <property type="entry name" value="Ribonuclease Z/Hydroxyacylglutathione hydrolase-like"/>
    <property type="match status" value="1"/>
</dbReference>
<proteinExistence type="predicted"/>
<dbReference type="GO" id="GO:0016740">
    <property type="term" value="F:transferase activity"/>
    <property type="evidence" value="ECO:0007669"/>
    <property type="project" value="TreeGrafter"/>
</dbReference>
<dbReference type="PANTHER" id="PTHR13754">
    <property type="entry name" value="METALLO-BETA-LACTAMASE SUPERFAMILY PROTEIN"/>
    <property type="match status" value="1"/>
</dbReference>
<dbReference type="SMART" id="SM00849">
    <property type="entry name" value="Lactamase_B"/>
    <property type="match status" value="1"/>
</dbReference>
<dbReference type="PANTHER" id="PTHR13754:SF18">
    <property type="entry name" value="7,8-DIHYDROPTERIN-6-METHYL-4-(BETA-D-RIBOFURANOSYL)-AMINOBENZENE-5'-PHOSPHATE SYNTHASE"/>
    <property type="match status" value="1"/>
</dbReference>
<dbReference type="OrthoDB" id="7773at2157"/>
<reference evidence="2 3" key="1">
    <citation type="submission" date="2016-04" db="EMBL/GenBank/DDBJ databases">
        <title>Complete genome sequence of Thermococcus siculi type strain RG-20.</title>
        <authorList>
            <person name="Oger P.M."/>
        </authorList>
    </citation>
    <scope>NUCLEOTIDE SEQUENCE [LARGE SCALE GENOMIC DNA]</scope>
    <source>
        <strain evidence="2 3">RG-20</strain>
    </source>
</reference>
<organism evidence="2 3">
    <name type="scientific">Thermococcus siculi</name>
    <dbReference type="NCBI Taxonomy" id="72803"/>
    <lineage>
        <taxon>Archaea</taxon>
        <taxon>Methanobacteriati</taxon>
        <taxon>Methanobacteriota</taxon>
        <taxon>Thermococci</taxon>
        <taxon>Thermococcales</taxon>
        <taxon>Thermococcaceae</taxon>
        <taxon>Thermococcus</taxon>
    </lineage>
</organism>
<dbReference type="InterPro" id="IPR001279">
    <property type="entry name" value="Metallo-B-lactamas"/>
</dbReference>
<sequence length="277" mass="31192">MKVYVLVEDYSGYESPFLAQHGVSFLVEKDGKRILFDTGQSAEPILHNMKLLGIEPSSIDYVFLSHCHYDHTGGLLGILKAVGRRIPVIAHPEIFRRHFTMSPYLRSVGIPFRRAEIEELADLYLTPKPLEIVEGIRSTGEVRSREEFERGHLQVYTIKNGQVQEDTIMDDMSLVAKTPEGLVIISGCSHAGIVSIVRHAIRLTGEKRVRAVIGGFHLIDASEERIERTVREFLELGVKEVYTGHCTGLRAEAAFLKAYGERFRKLHSGMVVEFEGD</sequence>
<dbReference type="InterPro" id="IPR052926">
    <property type="entry name" value="Metallo-beta-lactamase_dom"/>
</dbReference>
<dbReference type="KEGG" id="tsl:A3L11_08135"/>
<dbReference type="InterPro" id="IPR036866">
    <property type="entry name" value="RibonucZ/Hydroxyglut_hydro"/>
</dbReference>
<dbReference type="CDD" id="cd07713">
    <property type="entry name" value="DHPS-like_MBL-fold"/>
    <property type="match status" value="1"/>
</dbReference>
<gene>
    <name evidence="2" type="ORF">A3L11_08135</name>
</gene>
<feature type="domain" description="Metallo-beta-lactamase" evidence="1">
    <location>
        <begin position="21"/>
        <end position="245"/>
    </location>
</feature>
<evidence type="ECO:0000313" key="2">
    <source>
        <dbReference type="EMBL" id="ASJ09200.1"/>
    </source>
</evidence>